<gene>
    <name evidence="1" type="ORF">FWILDA_LOCUS617</name>
</gene>
<protein>
    <submittedName>
        <fullName evidence="1">17826_t:CDS:1</fullName>
    </submittedName>
</protein>
<name>A0A9W4SBQ8_9GLOM</name>
<comment type="caution">
    <text evidence="1">The sequence shown here is derived from an EMBL/GenBank/DDBJ whole genome shotgun (WGS) entry which is preliminary data.</text>
</comment>
<evidence type="ECO:0000313" key="2">
    <source>
        <dbReference type="Proteomes" id="UP001153678"/>
    </source>
</evidence>
<evidence type="ECO:0000313" key="1">
    <source>
        <dbReference type="EMBL" id="CAI2162554.1"/>
    </source>
</evidence>
<accession>A0A9W4SBQ8</accession>
<dbReference type="AlphaFoldDB" id="A0A9W4SBQ8"/>
<dbReference type="EMBL" id="CAMKVN010000043">
    <property type="protein sequence ID" value="CAI2162554.1"/>
    <property type="molecule type" value="Genomic_DNA"/>
</dbReference>
<keyword evidence="2" id="KW-1185">Reference proteome</keyword>
<sequence>QLMSERYGIEKYQLCNYFKRLSPDGIDTAITKIENGEGITGYLGLEPKERFQAFIDSFQEMEKVGGLSPEEKFSLDKLVEKQFEKIDQVESLVKETLGSDNKVDPKFLEFAKAKKVTLTSLAEVLKEESKEVIILVERYKFDKLDDSATNEKDKKKTQQTRRIKKALKDKDSNFDITKDLDDATLNEALYKVKVNELVVNASKFYNKDLQEITTDNPKDKEEAF</sequence>
<dbReference type="Proteomes" id="UP001153678">
    <property type="component" value="Unassembled WGS sequence"/>
</dbReference>
<reference evidence="1" key="1">
    <citation type="submission" date="2022-08" db="EMBL/GenBank/DDBJ databases">
        <authorList>
            <person name="Kallberg Y."/>
            <person name="Tangrot J."/>
            <person name="Rosling A."/>
        </authorList>
    </citation>
    <scope>NUCLEOTIDE SEQUENCE</scope>
    <source>
        <strain evidence="1">Wild A</strain>
    </source>
</reference>
<organism evidence="1 2">
    <name type="scientific">Funneliformis geosporum</name>
    <dbReference type="NCBI Taxonomy" id="1117311"/>
    <lineage>
        <taxon>Eukaryota</taxon>
        <taxon>Fungi</taxon>
        <taxon>Fungi incertae sedis</taxon>
        <taxon>Mucoromycota</taxon>
        <taxon>Glomeromycotina</taxon>
        <taxon>Glomeromycetes</taxon>
        <taxon>Glomerales</taxon>
        <taxon>Glomeraceae</taxon>
        <taxon>Funneliformis</taxon>
    </lineage>
</organism>
<proteinExistence type="predicted"/>
<feature type="non-terminal residue" evidence="1">
    <location>
        <position position="1"/>
    </location>
</feature>